<feature type="region of interest" description="Disordered" evidence="16">
    <location>
        <begin position="1"/>
        <end position="85"/>
    </location>
</feature>
<dbReference type="GO" id="GO:1990573">
    <property type="term" value="P:potassium ion import across plasma membrane"/>
    <property type="evidence" value="ECO:0007669"/>
    <property type="project" value="TreeGrafter"/>
</dbReference>
<dbReference type="GeneID" id="117642838"/>
<feature type="domain" description="Amino acid permease/ SLC12A" evidence="18">
    <location>
        <begin position="424"/>
        <end position="702"/>
    </location>
</feature>
<dbReference type="GO" id="GO:0055064">
    <property type="term" value="P:chloride ion homeostasis"/>
    <property type="evidence" value="ECO:0007669"/>
    <property type="project" value="TreeGrafter"/>
</dbReference>
<keyword evidence="13" id="KW-0868">Chloride</keyword>
<dbReference type="CTD" id="37800"/>
<feature type="domain" description="SLC12A transporter C-terminal" evidence="19">
    <location>
        <begin position="848"/>
        <end position="997"/>
    </location>
</feature>
<accession>A0A6P8YKP4</accession>
<evidence type="ECO:0000256" key="13">
    <source>
        <dbReference type="ARBA" id="ARBA00023214"/>
    </source>
</evidence>
<dbReference type="Gene3D" id="1.20.1740.10">
    <property type="entry name" value="Amino acid/polyamine transporter I"/>
    <property type="match status" value="1"/>
</dbReference>
<dbReference type="GO" id="GO:0007268">
    <property type="term" value="P:chemical synaptic transmission"/>
    <property type="evidence" value="ECO:0007669"/>
    <property type="project" value="TreeGrafter"/>
</dbReference>
<dbReference type="InParanoid" id="A0A6P8YKP4"/>
<feature type="transmembrane region" description="Helical" evidence="17">
    <location>
        <begin position="512"/>
        <end position="530"/>
    </location>
</feature>
<keyword evidence="2" id="KW-0813">Transport</keyword>
<evidence type="ECO:0000256" key="8">
    <source>
        <dbReference type="ARBA" id="ARBA00022958"/>
    </source>
</evidence>
<dbReference type="Pfam" id="PF00324">
    <property type="entry name" value="AA_permease"/>
    <property type="match status" value="2"/>
</dbReference>
<name>A0A6P8YKP4_THRPL</name>
<feature type="transmembrane region" description="Helical" evidence="17">
    <location>
        <begin position="146"/>
        <end position="167"/>
    </location>
</feature>
<feature type="transmembrane region" description="Helical" evidence="17">
    <location>
        <begin position="271"/>
        <end position="290"/>
    </location>
</feature>
<evidence type="ECO:0000256" key="6">
    <source>
        <dbReference type="ARBA" id="ARBA00022692"/>
    </source>
</evidence>
<feature type="compositionally biased region" description="Basic and acidic residues" evidence="16">
    <location>
        <begin position="994"/>
        <end position="1024"/>
    </location>
</feature>
<feature type="transmembrane region" description="Helical" evidence="17">
    <location>
        <begin position="223"/>
        <end position="251"/>
    </location>
</feature>
<keyword evidence="11 17" id="KW-0472">Membrane</keyword>
<evidence type="ECO:0000256" key="9">
    <source>
        <dbReference type="ARBA" id="ARBA00022989"/>
    </source>
</evidence>
<keyword evidence="10" id="KW-0406">Ion transport</keyword>
<feature type="domain" description="Amino acid permease/ SLC12A" evidence="18">
    <location>
        <begin position="146"/>
        <end position="323"/>
    </location>
</feature>
<dbReference type="InterPro" id="IPR004842">
    <property type="entry name" value="SLC12A_fam"/>
</dbReference>
<dbReference type="InterPro" id="IPR018491">
    <property type="entry name" value="SLC12_C"/>
</dbReference>
<keyword evidence="9 17" id="KW-1133">Transmembrane helix</keyword>
<feature type="transmembrane region" description="Helical" evidence="17">
    <location>
        <begin position="173"/>
        <end position="202"/>
    </location>
</feature>
<dbReference type="InterPro" id="IPR004841">
    <property type="entry name" value="AA-permease/SLC12A_dom"/>
</dbReference>
<dbReference type="FunCoup" id="A0A6P8YKP4">
    <property type="interactions" value="520"/>
</dbReference>
<dbReference type="GO" id="GO:0006884">
    <property type="term" value="P:cell volume homeostasis"/>
    <property type="evidence" value="ECO:0007669"/>
    <property type="project" value="TreeGrafter"/>
</dbReference>
<dbReference type="PRINTS" id="PR01081">
    <property type="entry name" value="KCLTRNSPORT"/>
</dbReference>
<keyword evidence="5" id="KW-0597">Phosphoprotein</keyword>
<comment type="catalytic activity">
    <reaction evidence="15">
        <text>K(+)(in) + chloride(in) = K(+)(out) + chloride(out)</text>
        <dbReference type="Rhea" id="RHEA:72427"/>
        <dbReference type="ChEBI" id="CHEBI:17996"/>
        <dbReference type="ChEBI" id="CHEBI:29103"/>
    </reaction>
</comment>
<evidence type="ECO:0000256" key="14">
    <source>
        <dbReference type="ARBA" id="ARBA00046331"/>
    </source>
</evidence>
<evidence type="ECO:0000256" key="16">
    <source>
        <dbReference type="SAM" id="MobiDB-lite"/>
    </source>
</evidence>
<evidence type="ECO:0000259" key="18">
    <source>
        <dbReference type="Pfam" id="PF00324"/>
    </source>
</evidence>
<evidence type="ECO:0000256" key="17">
    <source>
        <dbReference type="SAM" id="Phobius"/>
    </source>
</evidence>
<dbReference type="GO" id="GO:0015379">
    <property type="term" value="F:potassium:chloride symporter activity"/>
    <property type="evidence" value="ECO:0007669"/>
    <property type="project" value="InterPro"/>
</dbReference>
<organism evidence="21">
    <name type="scientific">Thrips palmi</name>
    <name type="common">Melon thrips</name>
    <dbReference type="NCBI Taxonomy" id="161013"/>
    <lineage>
        <taxon>Eukaryota</taxon>
        <taxon>Metazoa</taxon>
        <taxon>Ecdysozoa</taxon>
        <taxon>Arthropoda</taxon>
        <taxon>Hexapoda</taxon>
        <taxon>Insecta</taxon>
        <taxon>Pterygota</taxon>
        <taxon>Neoptera</taxon>
        <taxon>Paraneoptera</taxon>
        <taxon>Thysanoptera</taxon>
        <taxon>Terebrantia</taxon>
        <taxon>Thripoidea</taxon>
        <taxon>Thripidae</taxon>
        <taxon>Thrips</taxon>
    </lineage>
</organism>
<evidence type="ECO:0000256" key="4">
    <source>
        <dbReference type="ARBA" id="ARBA00022538"/>
    </source>
</evidence>
<dbReference type="Proteomes" id="UP000515158">
    <property type="component" value="Unplaced"/>
</dbReference>
<evidence type="ECO:0000256" key="3">
    <source>
        <dbReference type="ARBA" id="ARBA00022475"/>
    </source>
</evidence>
<feature type="transmembrane region" description="Helical" evidence="17">
    <location>
        <begin position="423"/>
        <end position="445"/>
    </location>
</feature>
<dbReference type="GO" id="GO:0005886">
    <property type="term" value="C:plasma membrane"/>
    <property type="evidence" value="ECO:0007669"/>
    <property type="project" value="UniProtKB-SubCell"/>
</dbReference>
<comment type="similarity">
    <text evidence="14">Belongs to the SLC12A transporter family. K/Cl co-transporter subfamily.</text>
</comment>
<dbReference type="NCBIfam" id="TIGR00930">
    <property type="entry name" value="2a30"/>
    <property type="match status" value="1"/>
</dbReference>
<feature type="domain" description="SLC12A transporter C-terminal" evidence="19">
    <location>
        <begin position="720"/>
        <end position="832"/>
    </location>
</feature>
<dbReference type="AlphaFoldDB" id="A0A6P8YKP4"/>
<evidence type="ECO:0000313" key="20">
    <source>
        <dbReference type="Proteomes" id="UP000515158"/>
    </source>
</evidence>
<evidence type="ECO:0000256" key="15">
    <source>
        <dbReference type="ARBA" id="ARBA00047825"/>
    </source>
</evidence>
<evidence type="ECO:0000256" key="10">
    <source>
        <dbReference type="ARBA" id="ARBA00023065"/>
    </source>
</evidence>
<keyword evidence="20" id="KW-1185">Reference proteome</keyword>
<keyword evidence="7" id="KW-0769">Symport</keyword>
<feature type="transmembrane region" description="Helical" evidence="17">
    <location>
        <begin position="297"/>
        <end position="317"/>
    </location>
</feature>
<keyword evidence="12" id="KW-0325">Glycoprotein</keyword>
<protein>
    <submittedName>
        <fullName evidence="21">Solute carrier family 12 member 4 isoform X1</fullName>
    </submittedName>
</protein>
<dbReference type="OrthoDB" id="2020542at2759"/>
<dbReference type="PANTHER" id="PTHR11827:SF73">
    <property type="entry name" value="KAZACHOC, ISOFORM G"/>
    <property type="match status" value="1"/>
</dbReference>
<dbReference type="GO" id="GO:0045202">
    <property type="term" value="C:synapse"/>
    <property type="evidence" value="ECO:0007669"/>
    <property type="project" value="GOC"/>
</dbReference>
<evidence type="ECO:0000256" key="12">
    <source>
        <dbReference type="ARBA" id="ARBA00023180"/>
    </source>
</evidence>
<feature type="compositionally biased region" description="Basic and acidic residues" evidence="16">
    <location>
        <begin position="69"/>
        <end position="85"/>
    </location>
</feature>
<gene>
    <name evidence="21" type="primary">LOC117642838</name>
</gene>
<keyword evidence="4" id="KW-0633">Potassium transport</keyword>
<dbReference type="KEGG" id="tpal:117642838"/>
<evidence type="ECO:0000256" key="11">
    <source>
        <dbReference type="ARBA" id="ARBA00023136"/>
    </source>
</evidence>
<dbReference type="InterPro" id="IPR000076">
    <property type="entry name" value="KCL_cotranspt"/>
</dbReference>
<evidence type="ECO:0000313" key="21">
    <source>
        <dbReference type="RefSeq" id="XP_034237311.1"/>
    </source>
</evidence>
<proteinExistence type="inferred from homology"/>
<comment type="subcellular location">
    <subcellularLocation>
        <location evidence="1">Cell membrane</location>
        <topology evidence="1">Multi-pass membrane protein</topology>
    </subcellularLocation>
</comment>
<evidence type="ECO:0000256" key="5">
    <source>
        <dbReference type="ARBA" id="ARBA00022553"/>
    </source>
</evidence>
<feature type="transmembrane region" description="Helical" evidence="17">
    <location>
        <begin position="587"/>
        <end position="608"/>
    </location>
</feature>
<keyword evidence="6 17" id="KW-0812">Transmembrane</keyword>
<evidence type="ECO:0000259" key="19">
    <source>
        <dbReference type="Pfam" id="PF03522"/>
    </source>
</evidence>
<evidence type="ECO:0000256" key="7">
    <source>
        <dbReference type="ARBA" id="ARBA00022847"/>
    </source>
</evidence>
<evidence type="ECO:0000256" key="1">
    <source>
        <dbReference type="ARBA" id="ARBA00004651"/>
    </source>
</evidence>
<keyword evidence="3" id="KW-1003">Cell membrane</keyword>
<feature type="transmembrane region" description="Helical" evidence="17">
    <location>
        <begin position="457"/>
        <end position="482"/>
    </location>
</feature>
<sequence length="1114" mass="122278">MAERFKVTKSGDGGKVRTYGPAKSTRESLAQAQDADDSDPESGLLRPRRNSQDGNIGVSEVEPAEAADEGAKGDGTDDHPFVSDKEKMSGYETNLYLYQEEMEDRPRVSTLINSLANYSNTIQPTPADPDAKPSQAGASMGTLMGVYLPCIQNIFGVILFIRLTWVVGTAGAIAGFMIVLTCCCVTMLTAISMSAIATNGVVPAGGSYFMISRSLGPEFGGAVGMLFYIGTTLAAAMYIVGAVEIVLTYMAPSMSIFGDFTKDANIMYNNFRVYGTVLLMVMGTIVFVGVKFVNKFAAVALACVIFSIIAVYAGIFVNWNGNDNLFMCVLGKRLLKDVSLANCTKAENGQLYNTFCKNKLCDPYFITNNVTKVRGIKGIASGVFFDNIADSFLMDGQYIARGKDPKDIERLDSPPFNQVYADITTAFTILIGIFFPSVTGIMAGSNRSGDLRDAQKSIPVGTIAAILTTSTVYLSTVLLFAATVDNLLLRDKFGQSIGGKLVVANIAWPNQWVILIGSFLSTLGAGLQSLTGAPRLLQAIAKDGIIPFLAPFAVSSSRGEPTRALLLTVVICQCGILLGNVDYLAPLLSMFFLMCYGFVNLACAVQTLLRTPNWRPRFKYYHWSMSLCGLGLCIAVMFMTSWYYALLAMFIAGVIYKYIEYRGAEKEWGDGIRGLALSAARFSLLRLEEGPPHTKNWRPQILILTKMTQDLVPKYRKQLAFAAQLKAGKGLTVCVSVLRGGYTSNCGEALAAKQSLQKTMGEERVKGFVDVLVSKDISEGLSHLVQTTGLGGMKPNTVILGWPYSWRHSEDDSSWQLFLKTVRTVSAARMALLVPKGINFFPDSTEKVVGNIDVWWIVHDGGLLMLLPFLLKQHRTWKNCKMRIFTVAQLEDNSIQMKKDLKTFLYHLRIDAEVEVVEMTDSDISEYTYERTLMMEQRNAMLRELQLNKKESLGVVHTLVDFNEDPSEENQPLVQTIVDLHRNNVDAKTSTKVRFQEPHDEDGPANKEDGGHAADDSRGDKPSKGDGSGAPKRAPLSLDQGNVRRMHTAVKLNEVIVNKSHDAQLVIINLPGPPRETSIDKEANYMEFLEVLTEGLEKVLMVRGGGREVITIYS</sequence>
<feature type="domain" description="SLC12A transporter C-terminal" evidence="19">
    <location>
        <begin position="1045"/>
        <end position="1114"/>
    </location>
</feature>
<feature type="region of interest" description="Disordered" evidence="16">
    <location>
        <begin position="988"/>
        <end position="1042"/>
    </location>
</feature>
<reference evidence="21" key="1">
    <citation type="submission" date="2025-08" db="UniProtKB">
        <authorList>
            <consortium name="RefSeq"/>
        </authorList>
    </citation>
    <scope>IDENTIFICATION</scope>
    <source>
        <tissue evidence="21">Total insect</tissue>
    </source>
</reference>
<evidence type="ECO:0000256" key="2">
    <source>
        <dbReference type="ARBA" id="ARBA00022448"/>
    </source>
</evidence>
<dbReference type="Pfam" id="PF03522">
    <property type="entry name" value="SLC12"/>
    <property type="match status" value="3"/>
</dbReference>
<dbReference type="RefSeq" id="XP_034237311.1">
    <property type="nucleotide sequence ID" value="XM_034381420.1"/>
</dbReference>
<dbReference type="PANTHER" id="PTHR11827">
    <property type="entry name" value="SOLUTE CARRIER FAMILY 12, CATION COTRANSPORTERS"/>
    <property type="match status" value="1"/>
</dbReference>
<dbReference type="GO" id="GO:0055075">
    <property type="term" value="P:potassium ion homeostasis"/>
    <property type="evidence" value="ECO:0007669"/>
    <property type="project" value="TreeGrafter"/>
</dbReference>
<keyword evidence="8" id="KW-0630">Potassium</keyword>